<dbReference type="GO" id="GO:0000172">
    <property type="term" value="C:ribonuclease MRP complex"/>
    <property type="evidence" value="ECO:0007669"/>
    <property type="project" value="InterPro"/>
</dbReference>
<dbReference type="GeneID" id="54784220"/>
<sequence length="179" mass="20101">MAVSTTKAPPALVNEYQIVHLIYYRSRNQHRISTWWKYFSILHRKLRWVVDNPEDGVTIRYLRKRLLPKCYWEFNSMVALGQFINLGIALIGVVAKVDALLAELEPQAKFPKTTRKVPTVARVDTVSGAGSADSTVDMSAIAAITDTFATTKAKSSKKDKKDKKKKKKAKSAIDDIFGS</sequence>
<dbReference type="GO" id="GO:0000294">
    <property type="term" value="P:nuclear-transcribed mRNA catabolic process, RNase MRP-dependent"/>
    <property type="evidence" value="ECO:0007669"/>
    <property type="project" value="TreeGrafter"/>
</dbReference>
<feature type="compositionally biased region" description="Basic residues" evidence="1">
    <location>
        <begin position="154"/>
        <end position="170"/>
    </location>
</feature>
<proteinExistence type="predicted"/>
<organism evidence="3 4">
    <name type="scientific">Diutina rugosa</name>
    <name type="common">Yeast</name>
    <name type="synonym">Candida rugosa</name>
    <dbReference type="NCBI Taxonomy" id="5481"/>
    <lineage>
        <taxon>Eukaryota</taxon>
        <taxon>Fungi</taxon>
        <taxon>Dikarya</taxon>
        <taxon>Ascomycota</taxon>
        <taxon>Saccharomycotina</taxon>
        <taxon>Pichiomycetes</taxon>
        <taxon>Debaryomycetaceae</taxon>
        <taxon>Diutina</taxon>
    </lineage>
</organism>
<gene>
    <name evidence="3" type="ORF">DIURU_005569</name>
</gene>
<comment type="caution">
    <text evidence="3">The sequence shown here is derived from an EMBL/GenBank/DDBJ whole genome shotgun (WGS) entry which is preliminary data.</text>
</comment>
<reference evidence="3 4" key="1">
    <citation type="submission" date="2019-07" db="EMBL/GenBank/DDBJ databases">
        <title>Genome assembly of two rare yeast pathogens: Diutina rugosa and Trichomonascus ciferrii.</title>
        <authorList>
            <person name="Mixao V."/>
            <person name="Saus E."/>
            <person name="Hansen A."/>
            <person name="Lass-Flor C."/>
            <person name="Gabaldon T."/>
        </authorList>
    </citation>
    <scope>NUCLEOTIDE SEQUENCE [LARGE SCALE GENOMIC DNA]</scope>
    <source>
        <strain evidence="3 4">CBS 613</strain>
    </source>
</reference>
<evidence type="ECO:0000313" key="3">
    <source>
        <dbReference type="EMBL" id="KAA8896829.1"/>
    </source>
</evidence>
<accession>A0A642UFC6</accession>
<feature type="region of interest" description="Disordered" evidence="1">
    <location>
        <begin position="152"/>
        <end position="179"/>
    </location>
</feature>
<dbReference type="Pfam" id="PF20945">
    <property type="entry name" value="RMP1"/>
    <property type="match status" value="2"/>
</dbReference>
<dbReference type="Proteomes" id="UP000449547">
    <property type="component" value="Unassembled WGS sequence"/>
</dbReference>
<name>A0A642UFC6_DIURU</name>
<protein>
    <recommendedName>
        <fullName evidence="2">RNase MRP protein 1 RNA binding domain-containing protein</fullName>
    </recommendedName>
</protein>
<evidence type="ECO:0000256" key="1">
    <source>
        <dbReference type="SAM" id="MobiDB-lite"/>
    </source>
</evidence>
<dbReference type="InterPro" id="IPR047204">
    <property type="entry name" value="RMP1_RBD"/>
</dbReference>
<keyword evidence="4" id="KW-1185">Reference proteome</keyword>
<dbReference type="PANTHER" id="PTHR37792:SF1">
    <property type="entry name" value="RIBONUCLEASE MRP PROTEIN SUBUNIT RMP1"/>
    <property type="match status" value="1"/>
</dbReference>
<evidence type="ECO:0000313" key="4">
    <source>
        <dbReference type="Proteomes" id="UP000449547"/>
    </source>
</evidence>
<dbReference type="OrthoDB" id="5414547at2759"/>
<dbReference type="RefSeq" id="XP_034009625.1">
    <property type="nucleotide sequence ID" value="XM_034158565.1"/>
</dbReference>
<dbReference type="OMA" id="VIPRCYI"/>
<dbReference type="CDD" id="cd22573">
    <property type="entry name" value="RMP1_RBD"/>
    <property type="match status" value="1"/>
</dbReference>
<dbReference type="VEuPathDB" id="FungiDB:DIURU_005569"/>
<feature type="domain" description="RNase MRP protein 1 RNA binding" evidence="2">
    <location>
        <begin position="59"/>
        <end position="96"/>
    </location>
</feature>
<feature type="domain" description="RNase MRP protein 1 RNA binding" evidence="2">
    <location>
        <begin position="18"/>
        <end position="51"/>
    </location>
</feature>
<dbReference type="GO" id="GO:0000466">
    <property type="term" value="P:maturation of 5.8S rRNA from tricistronic rRNA transcript (SSU-rRNA, 5.8S rRNA, LSU-rRNA)"/>
    <property type="evidence" value="ECO:0007669"/>
    <property type="project" value="TreeGrafter"/>
</dbReference>
<evidence type="ECO:0000259" key="2">
    <source>
        <dbReference type="Pfam" id="PF20945"/>
    </source>
</evidence>
<dbReference type="EMBL" id="SWFT01000162">
    <property type="protein sequence ID" value="KAA8896829.1"/>
    <property type="molecule type" value="Genomic_DNA"/>
</dbReference>
<dbReference type="GO" id="GO:0042134">
    <property type="term" value="F:rRNA primary transcript binding"/>
    <property type="evidence" value="ECO:0007669"/>
    <property type="project" value="InterPro"/>
</dbReference>
<dbReference type="InterPro" id="IPR047205">
    <property type="entry name" value="RMP1"/>
</dbReference>
<dbReference type="AlphaFoldDB" id="A0A642UFC6"/>
<dbReference type="PANTHER" id="PTHR37792">
    <property type="entry name" value="RIBONUCLEASE MRP PROTEIN SUBUNIT RMP1"/>
    <property type="match status" value="1"/>
</dbReference>